<dbReference type="CDD" id="cd24006">
    <property type="entry name" value="ASKHA_NBD_PPX_GppA"/>
    <property type="match status" value="1"/>
</dbReference>
<dbReference type="InterPro" id="IPR043129">
    <property type="entry name" value="ATPase_NBD"/>
</dbReference>
<gene>
    <name evidence="2" type="ORF">ACFO6W_12190</name>
</gene>
<evidence type="ECO:0000313" key="3">
    <source>
        <dbReference type="Proteomes" id="UP001596023"/>
    </source>
</evidence>
<name>A0ABV9KW60_9BACT</name>
<proteinExistence type="predicted"/>
<dbReference type="EMBL" id="JBHSGN010000076">
    <property type="protein sequence ID" value="MFC4674455.1"/>
    <property type="molecule type" value="Genomic_DNA"/>
</dbReference>
<reference evidence="3" key="1">
    <citation type="journal article" date="2019" name="Int. J. Syst. Evol. Microbiol.">
        <title>The Global Catalogue of Microorganisms (GCM) 10K type strain sequencing project: providing services to taxonomists for standard genome sequencing and annotation.</title>
        <authorList>
            <consortium name="The Broad Institute Genomics Platform"/>
            <consortium name="The Broad Institute Genome Sequencing Center for Infectious Disease"/>
            <person name="Wu L."/>
            <person name="Ma J."/>
        </authorList>
    </citation>
    <scope>NUCLEOTIDE SEQUENCE [LARGE SCALE GENOMIC DNA]</scope>
    <source>
        <strain evidence="3">CCUG 66188</strain>
    </source>
</reference>
<dbReference type="InterPro" id="IPR003695">
    <property type="entry name" value="Ppx_GppA_N"/>
</dbReference>
<dbReference type="Gene3D" id="3.30.420.150">
    <property type="entry name" value="Exopolyphosphatase. Domain 2"/>
    <property type="match status" value="1"/>
</dbReference>
<sequence length="314" mass="35777">MDIKRLGAIDIGSNSVRLLITDVLDYHGKAIFKKDSLIRIPLKLGEDTFSNGSISEQKKEKLAILMQSFYGLIQVNDVEKWRICATSAIREATNANEVLDYVYARSGIEIEIVDSKEEARFILTNSIDELLEENRAYIYTDVGGGSTEMVIFHQNKEIATEGFKLGTLRNLSQDEERAEWERMKDWLSEYCKDFVKISLIGSGGNINKLDSLLRRCGRIRREELVSFSCKLRKMSYEERLLKYNINLNRADVLLPAIDIYLRIMKLARALVIETPIIGVADGIIKDLYLRNYMPASTPDIQEVSQPQARGKQPA</sequence>
<dbReference type="Proteomes" id="UP001596023">
    <property type="component" value="Unassembled WGS sequence"/>
</dbReference>
<accession>A0ABV9KW60</accession>
<comment type="caution">
    <text evidence="2">The sequence shown here is derived from an EMBL/GenBank/DDBJ whole genome shotgun (WGS) entry which is preliminary data.</text>
</comment>
<dbReference type="PANTHER" id="PTHR30005:SF0">
    <property type="entry name" value="RETROGRADE REGULATION PROTEIN 2"/>
    <property type="match status" value="1"/>
</dbReference>
<organism evidence="2 3">
    <name type="scientific">Dysgonomonas termitidis</name>
    <dbReference type="NCBI Taxonomy" id="1516126"/>
    <lineage>
        <taxon>Bacteria</taxon>
        <taxon>Pseudomonadati</taxon>
        <taxon>Bacteroidota</taxon>
        <taxon>Bacteroidia</taxon>
        <taxon>Bacteroidales</taxon>
        <taxon>Dysgonomonadaceae</taxon>
        <taxon>Dysgonomonas</taxon>
    </lineage>
</organism>
<dbReference type="InterPro" id="IPR050273">
    <property type="entry name" value="GppA/Ppx_hydrolase"/>
</dbReference>
<dbReference type="SUPFAM" id="SSF53067">
    <property type="entry name" value="Actin-like ATPase domain"/>
    <property type="match status" value="2"/>
</dbReference>
<dbReference type="PANTHER" id="PTHR30005">
    <property type="entry name" value="EXOPOLYPHOSPHATASE"/>
    <property type="match status" value="1"/>
</dbReference>
<feature type="domain" description="Ppx/GppA phosphatase N-terminal" evidence="1">
    <location>
        <begin position="42"/>
        <end position="288"/>
    </location>
</feature>
<evidence type="ECO:0000259" key="1">
    <source>
        <dbReference type="Pfam" id="PF02541"/>
    </source>
</evidence>
<keyword evidence="3" id="KW-1185">Reference proteome</keyword>
<dbReference type="Pfam" id="PF02541">
    <property type="entry name" value="Ppx-GppA"/>
    <property type="match status" value="1"/>
</dbReference>
<dbReference type="RefSeq" id="WP_379996779.1">
    <property type="nucleotide sequence ID" value="NZ_JBHSGN010000076.1"/>
</dbReference>
<dbReference type="Gene3D" id="3.30.420.40">
    <property type="match status" value="1"/>
</dbReference>
<protein>
    <recommendedName>
        <fullName evidence="1">Ppx/GppA phosphatase N-terminal domain-containing protein</fullName>
    </recommendedName>
</protein>
<evidence type="ECO:0000313" key="2">
    <source>
        <dbReference type="EMBL" id="MFC4674455.1"/>
    </source>
</evidence>